<evidence type="ECO:0000313" key="1">
    <source>
        <dbReference type="EMBL" id="KKM23748.1"/>
    </source>
</evidence>
<comment type="caution">
    <text evidence="1">The sequence shown here is derived from an EMBL/GenBank/DDBJ whole genome shotgun (WGS) entry which is preliminary data.</text>
</comment>
<sequence length="117" mass="13155">MKCPECKKAGERSTVQDLGGSVTLLGWSPYWDEDGIRHAHDPNCHNNQYRCSRGHVWAESYYPRCANCDYGKPEEAFDDDEGRPYRRCGAFRVATGEVCTQESDHDGKCTFASDSAP</sequence>
<accession>A0A0F9KNQ1</accession>
<protein>
    <submittedName>
        <fullName evidence="1">Uncharacterized protein</fullName>
    </submittedName>
</protein>
<dbReference type="EMBL" id="LAZR01013059">
    <property type="protein sequence ID" value="KKM23748.1"/>
    <property type="molecule type" value="Genomic_DNA"/>
</dbReference>
<organism evidence="1">
    <name type="scientific">marine sediment metagenome</name>
    <dbReference type="NCBI Taxonomy" id="412755"/>
    <lineage>
        <taxon>unclassified sequences</taxon>
        <taxon>metagenomes</taxon>
        <taxon>ecological metagenomes</taxon>
    </lineage>
</organism>
<name>A0A0F9KNQ1_9ZZZZ</name>
<reference evidence="1" key="1">
    <citation type="journal article" date="2015" name="Nature">
        <title>Complex archaea that bridge the gap between prokaryotes and eukaryotes.</title>
        <authorList>
            <person name="Spang A."/>
            <person name="Saw J.H."/>
            <person name="Jorgensen S.L."/>
            <person name="Zaremba-Niedzwiedzka K."/>
            <person name="Martijn J."/>
            <person name="Lind A.E."/>
            <person name="van Eijk R."/>
            <person name="Schleper C."/>
            <person name="Guy L."/>
            <person name="Ettema T.J."/>
        </authorList>
    </citation>
    <scope>NUCLEOTIDE SEQUENCE</scope>
</reference>
<gene>
    <name evidence="1" type="ORF">LCGC14_1611990</name>
</gene>
<dbReference type="AlphaFoldDB" id="A0A0F9KNQ1"/>
<proteinExistence type="predicted"/>